<accession>A0AAQ0AZW2</accession>
<protein>
    <submittedName>
        <fullName evidence="1">Uncharacterized protein</fullName>
    </submittedName>
</protein>
<dbReference type="EMBL" id="CP043885">
    <property type="protein sequence ID" value="QOI44797.1"/>
    <property type="molecule type" value="Genomic_DNA"/>
</dbReference>
<gene>
    <name evidence="1" type="ORF">Lepto782_21545</name>
</gene>
<proteinExistence type="predicted"/>
<evidence type="ECO:0000313" key="2">
    <source>
        <dbReference type="Proteomes" id="UP000663124"/>
    </source>
</evidence>
<evidence type="ECO:0000313" key="1">
    <source>
        <dbReference type="EMBL" id="QOI44797.1"/>
    </source>
</evidence>
<dbReference type="Proteomes" id="UP000663124">
    <property type="component" value="Chromosome 2"/>
</dbReference>
<organism evidence="1 2">
    <name type="scientific">Leptospira interrogans serovar Canicola</name>
    <dbReference type="NCBI Taxonomy" id="211880"/>
    <lineage>
        <taxon>Bacteria</taxon>
        <taxon>Pseudomonadati</taxon>
        <taxon>Spirochaetota</taxon>
        <taxon>Spirochaetia</taxon>
        <taxon>Leptospirales</taxon>
        <taxon>Leptospiraceae</taxon>
        <taxon>Leptospira</taxon>
    </lineage>
</organism>
<reference evidence="1" key="1">
    <citation type="submission" date="2019-09" db="EMBL/GenBank/DDBJ databases">
        <title>Comparative Genomics of Leptospira interrogans Reveals Genome Plasticity - A Common Adaptive Strategy for Survival in Various Hosts.</title>
        <authorList>
            <person name="Ramli S.R."/>
            <person name="Bunk B."/>
            <person name="Goris M."/>
            <person name="Bhuju S."/>
            <person name="Jarek M."/>
            <person name="Sproer C."/>
            <person name="Mustakim S."/>
            <person name="Strommenger B."/>
            <person name="Pessler F."/>
        </authorList>
    </citation>
    <scope>NUCLEOTIDE SEQUENCE</scope>
    <source>
        <strain evidence="1">782</strain>
    </source>
</reference>
<sequence length="62" mass="7407">MYFYFFTLKSFFENIRIVFKLATTIFLKNTLLKDVIFQKNGNILRKLIVFYSSIKKNPSSSE</sequence>
<dbReference type="AlphaFoldDB" id="A0AAQ0AZW2"/>
<name>A0AAQ0AZW2_LEPIR</name>